<evidence type="ECO:0000313" key="2">
    <source>
        <dbReference type="Proteomes" id="UP000306319"/>
    </source>
</evidence>
<sequence length="587" mass="66903">MPKKVYIYVMVMLSFLCQEAYAVSSLRIDSLMNKLDSVVADRENFSRLRESHIATLKRDLKAATDDSVRYELLGNLFDTYKPYNTDSAYYYSLQRENVARKIGNPVFVANARMNQANVLSAVGMYHEAMSIVNSIDAAILPDYLLPHYFYTRRTLAGNLGDFAAFSTIRAEYNALTNSYRDSVMSVNDPASLAYIITKADKYNSFGQYDKAVETMNDFMSKNDLSEHEKAICAWTLAESYRYLNDAENQKEQLIISSIGDLKAAVREYVSLRHLALLLYKEGDLERAYRFMNIAMDDATKCNARQRIVELNGAYPEISGIYVDKIKKQQHSLMVALWIITFLSLVVVVTLVYVWKQMKVISKSRSDLAVANDKLNSLNEELMTSNENLSVANVKLSESNSRLNEAIAGLSEANRKLSCAYKEIAENSSLKEFYIGRYMEECMSYIDNLDSYRKSLLKLAGTGKLADVKDKLKSTEILDVCLKNFYADFDSTFLKLFPTFVEDFNKLLLDEERIVPKREGALSTELRIFALIRLGITDSDKIAKFLHYSLTTIYNYRTRVRNKARNERAALEAEVMKIGLAKDAKNTL</sequence>
<comment type="caution">
    <text evidence="1">The sequence shown here is derived from an EMBL/GenBank/DDBJ whole genome shotgun (WGS) entry which is preliminary data.</text>
</comment>
<organism evidence="1 2">
    <name type="scientific">Lepagella muris</name>
    <dbReference type="NCBI Taxonomy" id="3032870"/>
    <lineage>
        <taxon>Bacteria</taxon>
        <taxon>Pseudomonadati</taxon>
        <taxon>Bacteroidota</taxon>
        <taxon>Bacteroidia</taxon>
        <taxon>Bacteroidales</taxon>
        <taxon>Muribaculaceae</taxon>
        <taxon>Lepagella</taxon>
    </lineage>
</organism>
<protein>
    <submittedName>
        <fullName evidence="1">Uncharacterized protein</fullName>
    </submittedName>
</protein>
<proteinExistence type="predicted"/>
<reference evidence="1" key="1">
    <citation type="submission" date="2019-04" db="EMBL/GenBank/DDBJ databases">
        <title>Microbes associate with the intestines of laboratory mice.</title>
        <authorList>
            <person name="Navarre W."/>
            <person name="Wong E."/>
            <person name="Huang K."/>
            <person name="Tropini C."/>
            <person name="Ng K."/>
            <person name="Yu B."/>
        </authorList>
    </citation>
    <scope>NUCLEOTIDE SEQUENCE</scope>
    <source>
        <strain evidence="1">NM04_E33</strain>
    </source>
</reference>
<dbReference type="Proteomes" id="UP000306319">
    <property type="component" value="Unassembled WGS sequence"/>
</dbReference>
<keyword evidence="2" id="KW-1185">Reference proteome</keyword>
<accession>A0AC61RCG2</accession>
<name>A0AC61RCG2_9BACT</name>
<dbReference type="EMBL" id="SRYB01000021">
    <property type="protein sequence ID" value="TGY77682.1"/>
    <property type="molecule type" value="Genomic_DNA"/>
</dbReference>
<gene>
    <name evidence="1" type="ORF">E5331_13310</name>
</gene>
<evidence type="ECO:0000313" key="1">
    <source>
        <dbReference type="EMBL" id="TGY77682.1"/>
    </source>
</evidence>